<keyword evidence="3" id="KW-1185">Reference proteome</keyword>
<reference evidence="2 3" key="1">
    <citation type="submission" date="2019-06" db="EMBL/GenBank/DDBJ databases">
        <title>Flavobacteriaceae Paucihalobacterium erythroidium CWB-1, complete genome.</title>
        <authorList>
            <person name="Wu S."/>
        </authorList>
    </citation>
    <scope>NUCLEOTIDE SEQUENCE [LARGE SCALE GENOMIC DNA]</scope>
    <source>
        <strain evidence="2 3">CWB-1</strain>
    </source>
</reference>
<evidence type="ECO:0000313" key="3">
    <source>
        <dbReference type="Proteomes" id="UP000317332"/>
    </source>
</evidence>
<sequence>MKKSEKFKRQFQLTLWTYALFLFATSTVLAQSFEDLNHLEGNITKTFYSNGSKEQAQIMAKRCDNVISFYKSLIMFEPVVTLLVLSPDDWSKYTNFPVYGMPHYNDAKTLIVASEDNNFWKSFIPPLDQLSKELAQQISKTYSEKGNSLSMRGFFDLLAIHELGHAFHEQGGLYMQRKWMGELFANILLHTYIAEKEPELIPALTVFPQMVVSSTNKSDLKFTTLNELESNYDLLGQQYPNNYGWYQCRWHLAAGKIYDDGGKQAFKKLWQILKKQKEPLDDVAFANLLSKKVHQSVANVQLKWDE</sequence>
<dbReference type="OrthoDB" id="834090at2"/>
<organism evidence="2 3">
    <name type="scientific">Paucihalobacter ruber</name>
    <dbReference type="NCBI Taxonomy" id="2567861"/>
    <lineage>
        <taxon>Bacteria</taxon>
        <taxon>Pseudomonadati</taxon>
        <taxon>Bacteroidota</taxon>
        <taxon>Flavobacteriia</taxon>
        <taxon>Flavobacteriales</taxon>
        <taxon>Flavobacteriaceae</taxon>
        <taxon>Paucihalobacter</taxon>
    </lineage>
</organism>
<protein>
    <submittedName>
        <fullName evidence="2">Uncharacterized protein</fullName>
    </submittedName>
</protein>
<accession>A0A506PQA2</accession>
<feature type="chain" id="PRO_5021406198" evidence="1">
    <location>
        <begin position="31"/>
        <end position="306"/>
    </location>
</feature>
<comment type="caution">
    <text evidence="2">The sequence shown here is derived from an EMBL/GenBank/DDBJ whole genome shotgun (WGS) entry which is preliminary data.</text>
</comment>
<gene>
    <name evidence="2" type="ORF">FJ651_00125</name>
</gene>
<feature type="signal peptide" evidence="1">
    <location>
        <begin position="1"/>
        <end position="30"/>
    </location>
</feature>
<evidence type="ECO:0000313" key="2">
    <source>
        <dbReference type="EMBL" id="TPV35365.1"/>
    </source>
</evidence>
<keyword evidence="1" id="KW-0732">Signal</keyword>
<proteinExistence type="predicted"/>
<dbReference type="Proteomes" id="UP000317332">
    <property type="component" value="Unassembled WGS sequence"/>
</dbReference>
<dbReference type="EMBL" id="VHIQ01000001">
    <property type="protein sequence ID" value="TPV35365.1"/>
    <property type="molecule type" value="Genomic_DNA"/>
</dbReference>
<dbReference type="AlphaFoldDB" id="A0A506PQA2"/>
<evidence type="ECO:0000256" key="1">
    <source>
        <dbReference type="SAM" id="SignalP"/>
    </source>
</evidence>
<name>A0A506PQA2_9FLAO</name>